<dbReference type="Pfam" id="PF09862">
    <property type="entry name" value="DUF2089"/>
    <property type="match status" value="1"/>
</dbReference>
<dbReference type="AlphaFoldDB" id="A0A380FY60"/>
<protein>
    <submittedName>
        <fullName evidence="2">Protein of uncharacterized function(DUF2089)</fullName>
    </submittedName>
</protein>
<dbReference type="InterPro" id="IPR018658">
    <property type="entry name" value="DUF2089"/>
</dbReference>
<feature type="domain" description="DUF2089" evidence="1">
    <location>
        <begin position="13"/>
        <end position="58"/>
    </location>
</feature>
<dbReference type="InterPro" id="IPR013324">
    <property type="entry name" value="RNA_pol_sigma_r3/r4-like"/>
</dbReference>
<evidence type="ECO:0000313" key="2">
    <source>
        <dbReference type="EMBL" id="SUM43829.1"/>
    </source>
</evidence>
<organism evidence="2 3">
    <name type="scientific">Staphylococcus intermedius NCTC 11048</name>
    <dbReference type="NCBI Taxonomy" id="1141106"/>
    <lineage>
        <taxon>Bacteria</taxon>
        <taxon>Bacillati</taxon>
        <taxon>Bacillota</taxon>
        <taxon>Bacilli</taxon>
        <taxon>Bacillales</taxon>
        <taxon>Staphylococcaceae</taxon>
        <taxon>Staphylococcus</taxon>
        <taxon>Staphylococcus intermedius group</taxon>
    </lineage>
</organism>
<dbReference type="Proteomes" id="UP000255549">
    <property type="component" value="Unassembled WGS sequence"/>
</dbReference>
<keyword evidence="3" id="KW-1185">Reference proteome</keyword>
<dbReference type="EMBL" id="UHDP01000001">
    <property type="protein sequence ID" value="SUM43829.1"/>
    <property type="molecule type" value="Genomic_DNA"/>
</dbReference>
<name>A0A380FY60_STAIN</name>
<reference evidence="2 3" key="1">
    <citation type="submission" date="2018-06" db="EMBL/GenBank/DDBJ databases">
        <authorList>
            <consortium name="Pathogen Informatics"/>
            <person name="Doyle S."/>
        </authorList>
    </citation>
    <scope>NUCLEOTIDE SEQUENCE [LARGE SCALE GENOMIC DNA]</scope>
    <source>
        <strain evidence="3">NCTC 11048</strain>
    </source>
</reference>
<dbReference type="RefSeq" id="WP_019169739.1">
    <property type="nucleotide sequence ID" value="NZ_CAIB01000281.1"/>
</dbReference>
<evidence type="ECO:0000259" key="1">
    <source>
        <dbReference type="Pfam" id="PF09862"/>
    </source>
</evidence>
<evidence type="ECO:0000313" key="3">
    <source>
        <dbReference type="Proteomes" id="UP000255549"/>
    </source>
</evidence>
<gene>
    <name evidence="2" type="ORF">NCTC11048_00170</name>
</gene>
<sequence length="98" mass="11501">MTDKKIPEWLLSLENEDMEFIKQFILSSGSLKDIAKFYGVSYPTVRLRLNNLIQKLNIVDQQNESDFVKYIKHLTIEDKISLSDAKKIINLYYTEKKG</sequence>
<accession>A0A380FY60</accession>
<dbReference type="SUPFAM" id="SSF88659">
    <property type="entry name" value="Sigma3 and sigma4 domains of RNA polymerase sigma factors"/>
    <property type="match status" value="1"/>
</dbReference>
<dbReference type="OrthoDB" id="9797643at2"/>
<proteinExistence type="predicted"/>
<dbReference type="STRING" id="1141106.GCA_000308095_00038"/>